<proteinExistence type="predicted"/>
<comment type="caution">
    <text evidence="2">The sequence shown here is derived from an EMBL/GenBank/DDBJ whole genome shotgun (WGS) entry which is preliminary data.</text>
</comment>
<dbReference type="OrthoDB" id="10377776at2759"/>
<dbReference type="Proteomes" id="UP000694044">
    <property type="component" value="Unassembled WGS sequence"/>
</dbReference>
<dbReference type="AlphaFoldDB" id="A0A8T1VJ56"/>
<evidence type="ECO:0000313" key="3">
    <source>
        <dbReference type="Proteomes" id="UP000694044"/>
    </source>
</evidence>
<feature type="signal peptide" evidence="1">
    <location>
        <begin position="1"/>
        <end position="23"/>
    </location>
</feature>
<organism evidence="2 3">
    <name type="scientific">Phytophthora pseudosyringae</name>
    <dbReference type="NCBI Taxonomy" id="221518"/>
    <lineage>
        <taxon>Eukaryota</taxon>
        <taxon>Sar</taxon>
        <taxon>Stramenopiles</taxon>
        <taxon>Oomycota</taxon>
        <taxon>Peronosporomycetes</taxon>
        <taxon>Peronosporales</taxon>
        <taxon>Peronosporaceae</taxon>
        <taxon>Phytophthora</taxon>
    </lineage>
</organism>
<dbReference type="EMBL" id="JAGDFM010000347">
    <property type="protein sequence ID" value="KAG7379464.1"/>
    <property type="molecule type" value="Genomic_DNA"/>
</dbReference>
<name>A0A8T1VJ56_9STRA</name>
<evidence type="ECO:0000313" key="2">
    <source>
        <dbReference type="EMBL" id="KAG7379464.1"/>
    </source>
</evidence>
<keyword evidence="1" id="KW-0732">Signal</keyword>
<sequence length="171" mass="18912">MGLIKTILPLIIAAFALLVCSDALTASSESNKSPMAHSGIAASWNNRLRRTLKTIDARDDISEQSEERGVPLKNIRAKIPFTKTHTEASNAKKAAEKLATAKHLDELKTAMLKGDLPTFHNSPFAKFFLAGKQADDVVRSMKTAGKRKSEYNHFKKGYKKWLSDLLKANKS</sequence>
<evidence type="ECO:0000256" key="1">
    <source>
        <dbReference type="SAM" id="SignalP"/>
    </source>
</evidence>
<reference evidence="2" key="1">
    <citation type="submission" date="2021-02" db="EMBL/GenBank/DDBJ databases">
        <authorList>
            <person name="Palmer J.M."/>
        </authorList>
    </citation>
    <scope>NUCLEOTIDE SEQUENCE</scope>
    <source>
        <strain evidence="2">SCRP734</strain>
    </source>
</reference>
<feature type="chain" id="PRO_5035828152" description="RxLR effector protein" evidence="1">
    <location>
        <begin position="24"/>
        <end position="171"/>
    </location>
</feature>
<evidence type="ECO:0008006" key="4">
    <source>
        <dbReference type="Google" id="ProtNLM"/>
    </source>
</evidence>
<keyword evidence="3" id="KW-1185">Reference proteome</keyword>
<accession>A0A8T1VJ56</accession>
<gene>
    <name evidence="2" type="ORF">PHYPSEUDO_008538</name>
</gene>
<protein>
    <recommendedName>
        <fullName evidence="4">RxLR effector protein</fullName>
    </recommendedName>
</protein>